<keyword evidence="5" id="KW-0677">Repeat</keyword>
<dbReference type="GO" id="GO:0016020">
    <property type="term" value="C:membrane"/>
    <property type="evidence" value="ECO:0007669"/>
    <property type="project" value="UniProtKB-SubCell"/>
</dbReference>
<feature type="repeat" description="Solcar" evidence="7">
    <location>
        <begin position="133"/>
        <end position="219"/>
    </location>
</feature>
<evidence type="ECO:0000256" key="4">
    <source>
        <dbReference type="ARBA" id="ARBA00022692"/>
    </source>
</evidence>
<dbReference type="SUPFAM" id="SSF103506">
    <property type="entry name" value="Mitochondrial carrier"/>
    <property type="match status" value="1"/>
</dbReference>
<proteinExistence type="inferred from homology"/>
<evidence type="ECO:0000313" key="9">
    <source>
        <dbReference type="Proteomes" id="UP000046393"/>
    </source>
</evidence>
<protein>
    <submittedName>
        <fullName evidence="10">Mitochondrial thiamine pyrophosphate carrier</fullName>
    </submittedName>
</protein>
<evidence type="ECO:0000256" key="8">
    <source>
        <dbReference type="RuleBase" id="RU000488"/>
    </source>
</evidence>
<keyword evidence="9" id="KW-1185">Reference proteome</keyword>
<evidence type="ECO:0000256" key="6">
    <source>
        <dbReference type="ARBA" id="ARBA00023136"/>
    </source>
</evidence>
<dbReference type="GO" id="GO:0055085">
    <property type="term" value="P:transmembrane transport"/>
    <property type="evidence" value="ECO:0007669"/>
    <property type="project" value="InterPro"/>
</dbReference>
<dbReference type="InterPro" id="IPR023395">
    <property type="entry name" value="MCP_dom_sf"/>
</dbReference>
<evidence type="ECO:0000256" key="7">
    <source>
        <dbReference type="PROSITE-ProRule" id="PRU00282"/>
    </source>
</evidence>
<sequence>MVGYGSEKKHNTRELTTNDYGEAGILSGIATRCIIQPLDVLKIRFQLQEEAIHGLKMGKYKGIHQAIMLIFKEEGITAFWKGHVPAQCLSAVYGLVQFTSFELFTEKAKKHGSVFYRSYVHLKDNKIVFTVTQRETTDFLCGAAAGCSAMVAAAPMDVIRTRLIAQGNKKVYYGMLNAIHLMWTREGIRSFFRGLSPSLVHIAPYTGLQFSLFNWFSGIWENLTGKEETQGALISGALSGAAAKTILYPLDMVRHRLQLRGFQRLGFGRTSEYRTMVGTFVHVIKHESFFGLFKGLWPAILKAAASTGFAFLFYDVALDMLRSV</sequence>
<dbReference type="InterPro" id="IPR018108">
    <property type="entry name" value="MCP_transmembrane"/>
</dbReference>
<dbReference type="PRINTS" id="PR00926">
    <property type="entry name" value="MITOCARRIER"/>
</dbReference>
<dbReference type="PROSITE" id="PS50920">
    <property type="entry name" value="SOLCAR"/>
    <property type="match status" value="3"/>
</dbReference>
<feature type="repeat" description="Solcar" evidence="7">
    <location>
        <begin position="227"/>
        <end position="320"/>
    </location>
</feature>
<evidence type="ECO:0000313" key="10">
    <source>
        <dbReference type="WBParaSite" id="SMUV_0000651301-mRNA-1"/>
    </source>
</evidence>
<keyword evidence="6 7" id="KW-0472">Membrane</keyword>
<comment type="similarity">
    <text evidence="2 8">Belongs to the mitochondrial carrier (TC 2.A.29) family.</text>
</comment>
<evidence type="ECO:0000256" key="5">
    <source>
        <dbReference type="ARBA" id="ARBA00022737"/>
    </source>
</evidence>
<accession>A0A0N5APE0</accession>
<evidence type="ECO:0000256" key="2">
    <source>
        <dbReference type="ARBA" id="ARBA00006375"/>
    </source>
</evidence>
<dbReference type="WBParaSite" id="SMUV_0000651301-mRNA-1">
    <property type="protein sequence ID" value="SMUV_0000651301-mRNA-1"/>
    <property type="gene ID" value="SMUV_0000651301"/>
</dbReference>
<reference evidence="10" key="1">
    <citation type="submission" date="2017-02" db="UniProtKB">
        <authorList>
            <consortium name="WormBaseParasite"/>
        </authorList>
    </citation>
    <scope>IDENTIFICATION</scope>
</reference>
<organism evidence="9 10">
    <name type="scientific">Syphacia muris</name>
    <dbReference type="NCBI Taxonomy" id="451379"/>
    <lineage>
        <taxon>Eukaryota</taxon>
        <taxon>Metazoa</taxon>
        <taxon>Ecdysozoa</taxon>
        <taxon>Nematoda</taxon>
        <taxon>Chromadorea</taxon>
        <taxon>Rhabditida</taxon>
        <taxon>Spirurina</taxon>
        <taxon>Oxyuridomorpha</taxon>
        <taxon>Oxyuroidea</taxon>
        <taxon>Oxyuridae</taxon>
        <taxon>Syphacia</taxon>
    </lineage>
</organism>
<keyword evidence="3 8" id="KW-0813">Transport</keyword>
<dbReference type="InterPro" id="IPR002067">
    <property type="entry name" value="MCP"/>
</dbReference>
<dbReference type="Pfam" id="PF00153">
    <property type="entry name" value="Mito_carr"/>
    <property type="match status" value="3"/>
</dbReference>
<dbReference type="AlphaFoldDB" id="A0A0N5APE0"/>
<evidence type="ECO:0000256" key="3">
    <source>
        <dbReference type="ARBA" id="ARBA00022448"/>
    </source>
</evidence>
<dbReference type="PANTHER" id="PTHR24089">
    <property type="entry name" value="SOLUTE CARRIER FAMILY 25"/>
    <property type="match status" value="1"/>
</dbReference>
<keyword evidence="4 7" id="KW-0812">Transmembrane</keyword>
<name>A0A0N5APE0_9BILA</name>
<comment type="subcellular location">
    <subcellularLocation>
        <location evidence="1">Membrane</location>
        <topology evidence="1">Multi-pass membrane protein</topology>
    </subcellularLocation>
</comment>
<evidence type="ECO:0000256" key="1">
    <source>
        <dbReference type="ARBA" id="ARBA00004141"/>
    </source>
</evidence>
<dbReference type="Gene3D" id="1.50.40.10">
    <property type="entry name" value="Mitochondrial carrier domain"/>
    <property type="match status" value="1"/>
</dbReference>
<feature type="repeat" description="Solcar" evidence="7">
    <location>
        <begin position="15"/>
        <end position="107"/>
    </location>
</feature>
<dbReference type="STRING" id="451379.A0A0N5APE0"/>
<dbReference type="Proteomes" id="UP000046393">
    <property type="component" value="Unplaced"/>
</dbReference>